<dbReference type="EMBL" id="JAJFAZ020000007">
    <property type="protein sequence ID" value="KAI5317981.1"/>
    <property type="molecule type" value="Genomic_DNA"/>
</dbReference>
<dbReference type="InterPro" id="IPR036875">
    <property type="entry name" value="Znf_CCHC_sf"/>
</dbReference>
<comment type="caution">
    <text evidence="4">The sequence shown here is derived from an EMBL/GenBank/DDBJ whole genome shotgun (WGS) entry which is preliminary data.</text>
</comment>
<evidence type="ECO:0000313" key="4">
    <source>
        <dbReference type="EMBL" id="KAI5317981.1"/>
    </source>
</evidence>
<dbReference type="GO" id="GO:0008270">
    <property type="term" value="F:zinc ion binding"/>
    <property type="evidence" value="ECO:0007669"/>
    <property type="project" value="UniProtKB-KW"/>
</dbReference>
<name>A0AAD4V553_PRUDU</name>
<feature type="compositionally biased region" description="Basic residues" evidence="2">
    <location>
        <begin position="71"/>
        <end position="82"/>
    </location>
</feature>
<keyword evidence="1" id="KW-0479">Metal-binding</keyword>
<dbReference type="GO" id="GO:0003676">
    <property type="term" value="F:nucleic acid binding"/>
    <property type="evidence" value="ECO:0007669"/>
    <property type="project" value="InterPro"/>
</dbReference>
<feature type="region of interest" description="Disordered" evidence="2">
    <location>
        <begin position="51"/>
        <end position="141"/>
    </location>
</feature>
<feature type="compositionally biased region" description="Basic residues" evidence="2">
    <location>
        <begin position="98"/>
        <end position="109"/>
    </location>
</feature>
<feature type="domain" description="CCHC-type" evidence="3">
    <location>
        <begin position="87"/>
        <end position="101"/>
    </location>
</feature>
<keyword evidence="5" id="KW-1185">Reference proteome</keyword>
<dbReference type="Gene3D" id="4.10.60.10">
    <property type="entry name" value="Zinc finger, CCHC-type"/>
    <property type="match status" value="1"/>
</dbReference>
<accession>A0AAD4V553</accession>
<protein>
    <recommendedName>
        <fullName evidence="3">CCHC-type domain-containing protein</fullName>
    </recommendedName>
</protein>
<keyword evidence="1" id="KW-0863">Zinc-finger</keyword>
<dbReference type="SUPFAM" id="SSF57756">
    <property type="entry name" value="Retrovirus zinc finger-like domains"/>
    <property type="match status" value="1"/>
</dbReference>
<feature type="compositionally biased region" description="Polar residues" evidence="2">
    <location>
        <begin position="131"/>
        <end position="141"/>
    </location>
</feature>
<evidence type="ECO:0000256" key="2">
    <source>
        <dbReference type="SAM" id="MobiDB-lite"/>
    </source>
</evidence>
<feature type="compositionally biased region" description="Basic and acidic residues" evidence="2">
    <location>
        <begin position="55"/>
        <end position="70"/>
    </location>
</feature>
<evidence type="ECO:0000313" key="5">
    <source>
        <dbReference type="Proteomes" id="UP001054821"/>
    </source>
</evidence>
<dbReference type="Proteomes" id="UP001054821">
    <property type="component" value="Chromosome 7"/>
</dbReference>
<dbReference type="AlphaFoldDB" id="A0AAD4V553"/>
<reference evidence="4 5" key="1">
    <citation type="journal article" date="2022" name="G3 (Bethesda)">
        <title>Whole-genome sequence and methylome profiling of the almond [Prunus dulcis (Mill.) D.A. Webb] cultivar 'Nonpareil'.</title>
        <authorList>
            <person name="D'Amico-Willman K.M."/>
            <person name="Ouma W.Z."/>
            <person name="Meulia T."/>
            <person name="Sideli G.M."/>
            <person name="Gradziel T.M."/>
            <person name="Fresnedo-Ramirez J."/>
        </authorList>
    </citation>
    <scope>NUCLEOTIDE SEQUENCE [LARGE SCALE GENOMIC DNA]</scope>
    <source>
        <strain evidence="4">Clone GOH B32 T37-40</strain>
    </source>
</reference>
<proteinExistence type="predicted"/>
<feature type="compositionally biased region" description="Basic and acidic residues" evidence="2">
    <location>
        <begin position="83"/>
        <end position="97"/>
    </location>
</feature>
<dbReference type="InterPro" id="IPR001878">
    <property type="entry name" value="Znf_CCHC"/>
</dbReference>
<sequence>MAIILLRSLPSSFKYFRTTLMFGKESLKLEDVIQALQSYAKLDDITESSQGLYAKGKERGREKTKEDKTGNRGRSKSKKKKEKKDGCFECGSTDHWKRNCKIWKKKKAKKEGSSGSASAVTKHESDEELLSVTSGSKAFTN</sequence>
<organism evidence="4 5">
    <name type="scientific">Prunus dulcis</name>
    <name type="common">Almond</name>
    <name type="synonym">Amygdalus dulcis</name>
    <dbReference type="NCBI Taxonomy" id="3755"/>
    <lineage>
        <taxon>Eukaryota</taxon>
        <taxon>Viridiplantae</taxon>
        <taxon>Streptophyta</taxon>
        <taxon>Embryophyta</taxon>
        <taxon>Tracheophyta</taxon>
        <taxon>Spermatophyta</taxon>
        <taxon>Magnoliopsida</taxon>
        <taxon>eudicotyledons</taxon>
        <taxon>Gunneridae</taxon>
        <taxon>Pentapetalae</taxon>
        <taxon>rosids</taxon>
        <taxon>fabids</taxon>
        <taxon>Rosales</taxon>
        <taxon>Rosaceae</taxon>
        <taxon>Amygdaloideae</taxon>
        <taxon>Amygdaleae</taxon>
        <taxon>Prunus</taxon>
    </lineage>
</organism>
<keyword evidence="1" id="KW-0862">Zinc</keyword>
<dbReference type="SMART" id="SM00343">
    <property type="entry name" value="ZnF_C2HC"/>
    <property type="match status" value="1"/>
</dbReference>
<dbReference type="PROSITE" id="PS50158">
    <property type="entry name" value="ZF_CCHC"/>
    <property type="match status" value="1"/>
</dbReference>
<gene>
    <name evidence="4" type="ORF">L3X38_037688</name>
</gene>
<dbReference type="Pfam" id="PF00098">
    <property type="entry name" value="zf-CCHC"/>
    <property type="match status" value="1"/>
</dbReference>
<evidence type="ECO:0000256" key="1">
    <source>
        <dbReference type="PROSITE-ProRule" id="PRU00047"/>
    </source>
</evidence>
<evidence type="ECO:0000259" key="3">
    <source>
        <dbReference type="PROSITE" id="PS50158"/>
    </source>
</evidence>